<proteinExistence type="predicted"/>
<sequence>MHAAVIMGHASTVAEIVSHFASQVDENAAPYSRLYFDDKLKSSLGVVYDTKRALFQNVDASAREIMLSFQDNGDAKVFNIMHNSYPSIIYGSDEGRLMLNYLGNYIGKAWSAESGCQRSGCTIDSSLLVS</sequence>
<gene>
    <name evidence="2" type="ORF">GPUH_LOCUS23550</name>
</gene>
<reference evidence="2 3" key="2">
    <citation type="submission" date="2018-11" db="EMBL/GenBank/DDBJ databases">
        <authorList>
            <consortium name="Pathogen Informatics"/>
        </authorList>
    </citation>
    <scope>NUCLEOTIDE SEQUENCE [LARGE SCALE GENOMIC DNA]</scope>
</reference>
<dbReference type="Pfam" id="PF25342">
    <property type="entry name" value="GT_PLOD"/>
    <property type="match status" value="1"/>
</dbReference>
<reference evidence="4" key="1">
    <citation type="submission" date="2016-06" db="UniProtKB">
        <authorList>
            <consortium name="WormBaseParasite"/>
        </authorList>
    </citation>
    <scope>IDENTIFICATION</scope>
</reference>
<evidence type="ECO:0000313" key="2">
    <source>
        <dbReference type="EMBL" id="VDN41625.1"/>
    </source>
</evidence>
<name>A0A183ERG0_9BILA</name>
<evidence type="ECO:0000313" key="3">
    <source>
        <dbReference type="Proteomes" id="UP000271098"/>
    </source>
</evidence>
<keyword evidence="3" id="KW-1185">Reference proteome</keyword>
<accession>A0A183ERG0</accession>
<dbReference type="Proteomes" id="UP000271098">
    <property type="component" value="Unassembled WGS sequence"/>
</dbReference>
<dbReference type="InterPro" id="IPR057589">
    <property type="entry name" value="GT_PLOD"/>
</dbReference>
<dbReference type="EMBL" id="UYRT01098183">
    <property type="protein sequence ID" value="VDN41625.1"/>
    <property type="molecule type" value="Genomic_DNA"/>
</dbReference>
<evidence type="ECO:0000259" key="1">
    <source>
        <dbReference type="Pfam" id="PF25342"/>
    </source>
</evidence>
<dbReference type="AlphaFoldDB" id="A0A183ERG0"/>
<organism evidence="4">
    <name type="scientific">Gongylonema pulchrum</name>
    <dbReference type="NCBI Taxonomy" id="637853"/>
    <lineage>
        <taxon>Eukaryota</taxon>
        <taxon>Metazoa</taxon>
        <taxon>Ecdysozoa</taxon>
        <taxon>Nematoda</taxon>
        <taxon>Chromadorea</taxon>
        <taxon>Rhabditida</taxon>
        <taxon>Spirurina</taxon>
        <taxon>Spiruromorpha</taxon>
        <taxon>Spiruroidea</taxon>
        <taxon>Gongylonematidae</taxon>
        <taxon>Gongylonema</taxon>
    </lineage>
</organism>
<dbReference type="WBParaSite" id="GPUH_0002358101-mRNA-1">
    <property type="protein sequence ID" value="GPUH_0002358101-mRNA-1"/>
    <property type="gene ID" value="GPUH_0002358101"/>
</dbReference>
<feature type="domain" description="PLOD1-3-like GT" evidence="1">
    <location>
        <begin position="3"/>
        <end position="116"/>
    </location>
</feature>
<evidence type="ECO:0000313" key="4">
    <source>
        <dbReference type="WBParaSite" id="GPUH_0002358101-mRNA-1"/>
    </source>
</evidence>
<protein>
    <submittedName>
        <fullName evidence="4">Nicastrin</fullName>
    </submittedName>
</protein>